<feature type="compositionally biased region" description="Basic and acidic residues" evidence="5">
    <location>
        <begin position="1"/>
        <end position="11"/>
    </location>
</feature>
<dbReference type="GO" id="GO:0005794">
    <property type="term" value="C:Golgi apparatus"/>
    <property type="evidence" value="ECO:0007669"/>
    <property type="project" value="UniProtKB-SubCell"/>
</dbReference>
<dbReference type="Proteomes" id="UP000006968">
    <property type="component" value="Chromosome X"/>
</dbReference>
<accession>J8Q3A0</accession>
<feature type="region of interest" description="Disordered" evidence="5">
    <location>
        <begin position="1"/>
        <end position="88"/>
    </location>
</feature>
<organism evidence="7 8">
    <name type="scientific">Saccharomyces arboricola (strain H-6 / AS 2.3317 / CBS 10644)</name>
    <name type="common">Yeast</name>
    <dbReference type="NCBI Taxonomy" id="1160507"/>
    <lineage>
        <taxon>Eukaryota</taxon>
        <taxon>Fungi</taxon>
        <taxon>Dikarya</taxon>
        <taxon>Ascomycota</taxon>
        <taxon>Saccharomycotina</taxon>
        <taxon>Saccharomycetes</taxon>
        <taxon>Saccharomycetales</taxon>
        <taxon>Saccharomycetaceae</taxon>
        <taxon>Saccharomyces</taxon>
    </lineage>
</organism>
<feature type="coiled-coil region" evidence="4">
    <location>
        <begin position="192"/>
        <end position="321"/>
    </location>
</feature>
<dbReference type="EMBL" id="ALIE01000115">
    <property type="protein sequence ID" value="EJS43096.1"/>
    <property type="molecule type" value="Genomic_DNA"/>
</dbReference>
<gene>
    <name evidence="7" type="ORF">SU7_1896</name>
</gene>
<dbReference type="PANTHER" id="PTHR46515:SF1">
    <property type="entry name" value="TATA ELEMENT MODULATORY FACTOR"/>
    <property type="match status" value="1"/>
</dbReference>
<protein>
    <submittedName>
        <fullName evidence="7">Sgm1p</fullName>
    </submittedName>
</protein>
<feature type="coiled-coil region" evidence="4">
    <location>
        <begin position="600"/>
        <end position="707"/>
    </location>
</feature>
<dbReference type="InterPro" id="IPR022091">
    <property type="entry name" value="TMF_TATA-bd"/>
</dbReference>
<dbReference type="OrthoDB" id="74178at2759"/>
<evidence type="ECO:0000256" key="2">
    <source>
        <dbReference type="ARBA" id="ARBA00023034"/>
    </source>
</evidence>
<proteinExistence type="predicted"/>
<keyword evidence="8" id="KW-1185">Reference proteome</keyword>
<keyword evidence="3 4" id="KW-0175">Coiled coil</keyword>
<evidence type="ECO:0000256" key="4">
    <source>
        <dbReference type="SAM" id="Coils"/>
    </source>
</evidence>
<dbReference type="GO" id="GO:0005783">
    <property type="term" value="C:endoplasmic reticulum"/>
    <property type="evidence" value="ECO:0007669"/>
    <property type="project" value="TreeGrafter"/>
</dbReference>
<dbReference type="AlphaFoldDB" id="J8Q3A0"/>
<feature type="domain" description="TATA element modulatory factor 1 TATA binding" evidence="6">
    <location>
        <begin position="589"/>
        <end position="701"/>
    </location>
</feature>
<evidence type="ECO:0000259" key="6">
    <source>
        <dbReference type="Pfam" id="PF12325"/>
    </source>
</evidence>
<reference evidence="7 8" key="1">
    <citation type="journal article" date="2013" name="BMC Genomics">
        <title>High quality de novo sequencing and assembly of the Saccharomyces arboricolus genome.</title>
        <authorList>
            <person name="Liti G."/>
            <person name="Nguyen Ba A.N."/>
            <person name="Blythe M."/>
            <person name="Mueller C.A."/>
            <person name="Bergstroem A."/>
            <person name="Cubillos F.A."/>
            <person name="Dafhnis-Calas F."/>
            <person name="Khoshraftar S."/>
            <person name="Malla S."/>
            <person name="Mehta N."/>
            <person name="Siow C.C."/>
            <person name="Warringer J."/>
            <person name="Moses A.M."/>
            <person name="Louis E.J."/>
            <person name="Nieduszynski C.A."/>
        </authorList>
    </citation>
    <scope>NUCLEOTIDE SEQUENCE [LARGE SCALE GENOMIC DNA]</scope>
    <source>
        <strain evidence="8">H-6 / AS 2.3317 / CBS 10644</strain>
    </source>
</reference>
<keyword evidence="2" id="KW-0333">Golgi apparatus</keyword>
<evidence type="ECO:0000313" key="8">
    <source>
        <dbReference type="Proteomes" id="UP000006968"/>
    </source>
</evidence>
<evidence type="ECO:0000256" key="5">
    <source>
        <dbReference type="SAM" id="MobiDB-lite"/>
    </source>
</evidence>
<evidence type="ECO:0000256" key="3">
    <source>
        <dbReference type="ARBA" id="ARBA00023054"/>
    </source>
</evidence>
<dbReference type="Pfam" id="PF12329">
    <property type="entry name" value="TMF_DNA_bd"/>
    <property type="match status" value="1"/>
</dbReference>
<evidence type="ECO:0000256" key="1">
    <source>
        <dbReference type="ARBA" id="ARBA00004555"/>
    </source>
</evidence>
<dbReference type="HOGENOM" id="CLU_018551_0_0_1"/>
<dbReference type="SUPFAM" id="SSF57997">
    <property type="entry name" value="Tropomyosin"/>
    <property type="match status" value="1"/>
</dbReference>
<feature type="coiled-coil region" evidence="4">
    <location>
        <begin position="392"/>
        <end position="468"/>
    </location>
</feature>
<dbReference type="InterPro" id="IPR052602">
    <property type="entry name" value="Growth_transcription_reg"/>
</dbReference>
<comment type="subcellular location">
    <subcellularLocation>
        <location evidence="1">Golgi apparatus</location>
    </subcellularLocation>
</comment>
<sequence>MSKKLSLEERLSLATKKGRKKNKRSTSNLSSPSPAVLSNGEQETNGVSVDEPATGLESIEYAANEDDCTVRSESPAESDTSKIDATSADDGALIDQNKADKTADTIIPLPQWLPQNYMELTVEELVKQISPEYQRMNKRIDDLTDEVSKKSRVETTDTSFFKLIKEKDDLIDQLKKEGTKLAETELRQSNQIKALKTKTKNLEYEVSALNDDSDRNVDSYNELQSLYHNVQGQLAEAINKLKDTDKQKESLEILERNVKEKDDLIENLQQSLDHMRTLLEKEKTEFLMEKKALQEATIDQVTTLETKLEQLRIELDNTHHNSNVKSGSSGIVDNDDISSEINQHTSSQCNLLREQLESSKANWNSIEYALNNKIVDLESHLASVTKEKSLFKEEYQNALQSSENLSEQLEKTREDHLKAVSEVKELERRIDTLKLSLQSANDDYNLLKKKYDIQRAQLEKNEDKLKAHPENSDRKAIEKIPAELTNNFNSMDGNIDDEWNLPQGNSMLSLSISKLGELEDDSSLRPVGDESHETICSEEVQHFDGKNVEFSIDDMPEEAADLQAIKEGESTKLLNNSSIPYRRASAQLSNSNTHISAHLVTKLSKELRRLEGELSTSRESYNNLLNEKTKANDEILRLLEENDRFDKVNKQKDELLQKVEQMQTKLETSLQLLGEKTEQVEELENDVSDLKEMMHQQVQQMVEMQEKMR</sequence>
<evidence type="ECO:0000313" key="7">
    <source>
        <dbReference type="EMBL" id="EJS43096.1"/>
    </source>
</evidence>
<dbReference type="Pfam" id="PF12325">
    <property type="entry name" value="TMF_TATA_bd"/>
    <property type="match status" value="1"/>
</dbReference>
<dbReference type="PANTHER" id="PTHR46515">
    <property type="entry name" value="TATA ELEMENT MODULATORY FACTOR TMF1"/>
    <property type="match status" value="1"/>
</dbReference>
<name>J8Q3A0_SACAR</name>
<comment type="caution">
    <text evidence="7">The sequence shown here is derived from an EMBL/GenBank/DDBJ whole genome shotgun (WGS) entry which is preliminary data.</text>
</comment>
<dbReference type="InterPro" id="IPR022092">
    <property type="entry name" value="TMF_DNA-bd"/>
</dbReference>